<dbReference type="PANTHER" id="PTHR33755">
    <property type="entry name" value="TOXIN PARE1-RELATED"/>
    <property type="match status" value="1"/>
</dbReference>
<reference evidence="3 4" key="1">
    <citation type="submission" date="2015-06" db="EMBL/GenBank/DDBJ databases">
        <title>Comparative genomics of Burkholderia leaf nodule symbionts.</title>
        <authorList>
            <person name="Carlier A."/>
            <person name="Eberl L."/>
            <person name="Pinto-Carbo M."/>
        </authorList>
    </citation>
    <scope>NUCLEOTIDE SEQUENCE [LARGE SCALE GENOMIC DNA]</scope>
    <source>
        <strain evidence="3 4">UZHbot3</strain>
    </source>
</reference>
<organism evidence="3 4">
    <name type="scientific">Candidatus Burkholderia pumila</name>
    <dbReference type="NCBI Taxonomy" id="1090375"/>
    <lineage>
        <taxon>Bacteria</taxon>
        <taxon>Pseudomonadati</taxon>
        <taxon>Pseudomonadota</taxon>
        <taxon>Betaproteobacteria</taxon>
        <taxon>Burkholderiales</taxon>
        <taxon>Burkholderiaceae</taxon>
        <taxon>Burkholderia</taxon>
    </lineage>
</organism>
<dbReference type="NCBIfam" id="TIGR02385">
    <property type="entry name" value="RelE_StbE"/>
    <property type="match status" value="1"/>
</dbReference>
<comment type="caution">
    <text evidence="3">The sequence shown here is derived from an EMBL/GenBank/DDBJ whole genome shotgun (WGS) entry which is preliminary data.</text>
</comment>
<keyword evidence="2" id="KW-1277">Toxin-antitoxin system</keyword>
<dbReference type="Gene3D" id="3.30.2310.20">
    <property type="entry name" value="RelE-like"/>
    <property type="match status" value="1"/>
</dbReference>
<evidence type="ECO:0000313" key="4">
    <source>
        <dbReference type="Proteomes" id="UP000242951"/>
    </source>
</evidence>
<name>A0ABR5HQ92_9BURK</name>
<dbReference type="PANTHER" id="PTHR33755:SF6">
    <property type="entry name" value="PLASMID STABILIZATION SYSTEM PROTEIN"/>
    <property type="match status" value="1"/>
</dbReference>
<dbReference type="EMBL" id="LELG01000001">
    <property type="protein sequence ID" value="KMQ81293.1"/>
    <property type="molecule type" value="Genomic_DNA"/>
</dbReference>
<dbReference type="Proteomes" id="UP000242951">
    <property type="component" value="Unassembled WGS sequence"/>
</dbReference>
<keyword evidence="4" id="KW-1185">Reference proteome</keyword>
<evidence type="ECO:0000313" key="3">
    <source>
        <dbReference type="EMBL" id="KMQ81293.1"/>
    </source>
</evidence>
<evidence type="ECO:0000256" key="1">
    <source>
        <dbReference type="ARBA" id="ARBA00006226"/>
    </source>
</evidence>
<accession>A0ABR5HQ92</accession>
<comment type="similarity">
    <text evidence="1">Belongs to the RelE toxin family.</text>
</comment>
<dbReference type="InterPro" id="IPR007712">
    <property type="entry name" value="RelE/ParE_toxin"/>
</dbReference>
<dbReference type="Pfam" id="PF05016">
    <property type="entry name" value="ParE_toxin"/>
    <property type="match status" value="1"/>
</dbReference>
<protein>
    <submittedName>
        <fullName evidence="3">Death on curing protein, Doc toxin</fullName>
    </submittedName>
</protein>
<proteinExistence type="inferred from homology"/>
<dbReference type="InterPro" id="IPR035093">
    <property type="entry name" value="RelE/ParE_toxin_dom_sf"/>
</dbReference>
<sequence length="96" mass="11228">MMELVWTPRARRAREAAIDYIAQDNPLAALGQLDEIERQTDMLMENPEIGRSGRVDGTRELVISRTPFIVVYRLKPRARRIELIRFLHGAQQWPKE</sequence>
<evidence type="ECO:0000256" key="2">
    <source>
        <dbReference type="ARBA" id="ARBA00022649"/>
    </source>
</evidence>
<dbReference type="InterPro" id="IPR051803">
    <property type="entry name" value="TA_system_RelE-like_toxin"/>
</dbReference>
<gene>
    <name evidence="3" type="ORF">BPMI_01890</name>
</gene>